<feature type="compositionally biased region" description="Low complexity" evidence="5">
    <location>
        <begin position="393"/>
        <end position="404"/>
    </location>
</feature>
<dbReference type="GO" id="GO:0045002">
    <property type="term" value="P:double-strand break repair via single-strand annealing"/>
    <property type="evidence" value="ECO:0007669"/>
    <property type="project" value="TreeGrafter"/>
</dbReference>
<feature type="region of interest" description="Disordered" evidence="5">
    <location>
        <begin position="265"/>
        <end position="321"/>
    </location>
</feature>
<feature type="compositionally biased region" description="Polar residues" evidence="5">
    <location>
        <begin position="481"/>
        <end position="490"/>
    </location>
</feature>
<keyword evidence="4" id="KW-0234">DNA repair</keyword>
<feature type="compositionally biased region" description="Polar residues" evidence="5">
    <location>
        <begin position="521"/>
        <end position="540"/>
    </location>
</feature>
<comment type="caution">
    <text evidence="6">The sequence shown here is derived from an EMBL/GenBank/DDBJ whole genome shotgun (WGS) entry which is preliminary data.</text>
</comment>
<evidence type="ECO:0000256" key="5">
    <source>
        <dbReference type="SAM" id="MobiDB-lite"/>
    </source>
</evidence>
<dbReference type="GO" id="GO:0003697">
    <property type="term" value="F:single-stranded DNA binding"/>
    <property type="evidence" value="ECO:0007669"/>
    <property type="project" value="UniProtKB-ARBA"/>
</dbReference>
<dbReference type="Gene3D" id="3.30.390.80">
    <property type="entry name" value="DNA repair protein Rad52/59/22"/>
    <property type="match status" value="1"/>
</dbReference>
<organism evidence="6 7">
    <name type="scientific">Mortierella alpina</name>
    <name type="common">Oleaginous fungus</name>
    <name type="synonym">Mortierella renispora</name>
    <dbReference type="NCBI Taxonomy" id="64518"/>
    <lineage>
        <taxon>Eukaryota</taxon>
        <taxon>Fungi</taxon>
        <taxon>Fungi incertae sedis</taxon>
        <taxon>Mucoromycota</taxon>
        <taxon>Mortierellomycotina</taxon>
        <taxon>Mortierellomycetes</taxon>
        <taxon>Mortierellales</taxon>
        <taxon>Mortierellaceae</taxon>
        <taxon>Mortierella</taxon>
    </lineage>
</organism>
<comment type="similarity">
    <text evidence="1">Belongs to the RAD52 family.</text>
</comment>
<dbReference type="GO" id="GO:0000724">
    <property type="term" value="P:double-strand break repair via homologous recombination"/>
    <property type="evidence" value="ECO:0007669"/>
    <property type="project" value="UniProtKB-ARBA"/>
</dbReference>
<gene>
    <name evidence="6" type="ORF">KVV02_003820</name>
</gene>
<dbReference type="PANTHER" id="PTHR12132">
    <property type="entry name" value="DNA REPAIR AND RECOMBINATION PROTEIN RAD52, RAD59"/>
    <property type="match status" value="1"/>
</dbReference>
<dbReference type="InterPro" id="IPR042525">
    <property type="entry name" value="Rad52_Rad59_Rad22_sf"/>
</dbReference>
<evidence type="ECO:0000256" key="1">
    <source>
        <dbReference type="ARBA" id="ARBA00006638"/>
    </source>
</evidence>
<dbReference type="InterPro" id="IPR041247">
    <property type="entry name" value="Rad52_fam"/>
</dbReference>
<keyword evidence="2" id="KW-0227">DNA damage</keyword>
<evidence type="ECO:0000313" key="7">
    <source>
        <dbReference type="Proteomes" id="UP000717515"/>
    </source>
</evidence>
<dbReference type="FunFam" id="3.30.390.80:FF:000001">
    <property type="entry name" value="DNA repair protein RAD52 homolog"/>
    <property type="match status" value="1"/>
</dbReference>
<feature type="non-terminal residue" evidence="6">
    <location>
        <position position="1"/>
    </location>
</feature>
<feature type="region of interest" description="Disordered" evidence="5">
    <location>
        <begin position="557"/>
        <end position="577"/>
    </location>
</feature>
<dbReference type="SUPFAM" id="SSF54768">
    <property type="entry name" value="dsRNA-binding domain-like"/>
    <property type="match status" value="1"/>
</dbReference>
<feature type="compositionally biased region" description="Low complexity" evidence="5">
    <location>
        <begin position="276"/>
        <end position="293"/>
    </location>
</feature>
<dbReference type="Proteomes" id="UP000717515">
    <property type="component" value="Unassembled WGS sequence"/>
</dbReference>
<dbReference type="InterPro" id="IPR007232">
    <property type="entry name" value="Rad52_Rad59_Rad22"/>
</dbReference>
<accession>A0A9P8IHU5</accession>
<evidence type="ECO:0000256" key="2">
    <source>
        <dbReference type="ARBA" id="ARBA00022763"/>
    </source>
</evidence>
<evidence type="ECO:0000256" key="3">
    <source>
        <dbReference type="ARBA" id="ARBA00023172"/>
    </source>
</evidence>
<feature type="region of interest" description="Disordered" evidence="5">
    <location>
        <begin position="387"/>
        <end position="542"/>
    </location>
</feature>
<keyword evidence="3" id="KW-0233">DNA recombination</keyword>
<feature type="compositionally biased region" description="Polar residues" evidence="5">
    <location>
        <begin position="444"/>
        <end position="453"/>
    </location>
</feature>
<evidence type="ECO:0000313" key="6">
    <source>
        <dbReference type="EMBL" id="KAG9327575.1"/>
    </source>
</evidence>
<feature type="region of interest" description="Disordered" evidence="5">
    <location>
        <begin position="340"/>
        <end position="360"/>
    </location>
</feature>
<protein>
    <submittedName>
        <fullName evidence="6">Uncharacterized protein</fullName>
    </submittedName>
</protein>
<dbReference type="GO" id="GO:0005634">
    <property type="term" value="C:nucleus"/>
    <property type="evidence" value="ECO:0007669"/>
    <property type="project" value="TreeGrafter"/>
</dbReference>
<dbReference type="GO" id="GO:0006312">
    <property type="term" value="P:mitotic recombination"/>
    <property type="evidence" value="ECO:0007669"/>
    <property type="project" value="TreeGrafter"/>
</dbReference>
<reference evidence="6" key="1">
    <citation type="submission" date="2021-07" db="EMBL/GenBank/DDBJ databases">
        <title>Draft genome of Mortierella alpina, strain LL118, isolated from an aspen leaf litter sample.</title>
        <authorList>
            <person name="Yang S."/>
            <person name="Vinatzer B.A."/>
        </authorList>
    </citation>
    <scope>NUCLEOTIDE SEQUENCE</scope>
    <source>
        <strain evidence="6">LL118</strain>
    </source>
</reference>
<name>A0A9P8IHU5_MORAP</name>
<feature type="region of interest" description="Disordered" evidence="5">
    <location>
        <begin position="1"/>
        <end position="51"/>
    </location>
</feature>
<dbReference type="EMBL" id="JAIFTL010000003">
    <property type="protein sequence ID" value="KAG9327575.1"/>
    <property type="molecule type" value="Genomic_DNA"/>
</dbReference>
<feature type="compositionally biased region" description="Polar residues" evidence="5">
    <location>
        <begin position="405"/>
        <end position="431"/>
    </location>
</feature>
<dbReference type="Pfam" id="PF04098">
    <property type="entry name" value="Rad52_Rad22"/>
    <property type="match status" value="1"/>
</dbReference>
<proteinExistence type="inferred from homology"/>
<dbReference type="AlphaFoldDB" id="A0A9P8IHU5"/>
<feature type="compositionally biased region" description="Low complexity" evidence="5">
    <location>
        <begin position="468"/>
        <end position="480"/>
    </location>
</feature>
<dbReference type="PANTHER" id="PTHR12132:SF1">
    <property type="entry name" value="DNA REPAIR PROTEIN RAD52 HOMOLOG"/>
    <property type="match status" value="1"/>
</dbReference>
<feature type="compositionally biased region" description="Pro residues" evidence="5">
    <location>
        <begin position="1"/>
        <end position="11"/>
    </location>
</feature>
<evidence type="ECO:0000256" key="4">
    <source>
        <dbReference type="ARBA" id="ARBA00023204"/>
    </source>
</evidence>
<sequence>PDMSGRPPPLSYNPHQTHMNGSADGPSEFSGNRSSAYPHPAAQSSRHSKFSLEERSRLNRDLQKYLAPEFTATRAGPGRSTLTYVEGWRIKNLANSVFGFDGWSSTITDVTVDFLDVDADGKVSVGVSVMVKVMLKDGTFHEDIGYGSSENQKSKASSFEKAKKEATTDGLKRALTSFGNLLGTCLYDKNYCRHLSMQRVDKVSPFGEQMPKFDSKDYYYPPETLLQELPRRTTLQQQQQPQRQAPQQQALVNCAMAAYQPVTHSGPAALSKPEPSKNNNAAALANSHAGSSNQPLGAAASGQFRPATTTTITPTPPNTASFHQSKLATVIKGEQELDDEFFGPDLEEPRASQPESPRMSDFDLEIDDMMAEVSPIKGRAPGAVIGNAATSSGTGLPTTPRRTGSFTRSASSPSVVQTTPTKNATAAQRFQGQAIEPVPFKNMPATSSTSGSMSLKVANGDNPFLVKSTAAPDSSSSATSFQPNQGQSRLANPVPNPYAPKLPLQQQQEQQHWSKKDIGSSAIQRPTGSGQGSANDSIINGNLHAAKQGQSLGLKRPLVTNTIDSHSAVASKEPRLG</sequence>